<keyword evidence="4" id="KW-1185">Reference proteome</keyword>
<gene>
    <name evidence="3" type="ORF">FHX74_002625</name>
</gene>
<proteinExistence type="predicted"/>
<comment type="caution">
    <text evidence="3">The sequence shown here is derived from an EMBL/GenBank/DDBJ whole genome shotgun (WGS) entry which is preliminary data.</text>
</comment>
<dbReference type="Pfam" id="PF04186">
    <property type="entry name" value="FxsA"/>
    <property type="match status" value="1"/>
</dbReference>
<evidence type="ECO:0000256" key="1">
    <source>
        <dbReference type="SAM" id="MobiDB-lite"/>
    </source>
</evidence>
<evidence type="ECO:0000313" key="4">
    <source>
        <dbReference type="Proteomes" id="UP000523079"/>
    </source>
</evidence>
<keyword evidence="2" id="KW-1133">Transmembrane helix</keyword>
<feature type="transmembrane region" description="Helical" evidence="2">
    <location>
        <begin position="38"/>
        <end position="57"/>
    </location>
</feature>
<feature type="transmembrane region" description="Helical" evidence="2">
    <location>
        <begin position="87"/>
        <end position="114"/>
    </location>
</feature>
<protein>
    <submittedName>
        <fullName evidence="3">UPF0716 protein FxsA</fullName>
    </submittedName>
</protein>
<dbReference type="NCBIfam" id="NF008528">
    <property type="entry name" value="PRK11463.1-2"/>
    <property type="match status" value="1"/>
</dbReference>
<keyword evidence="2" id="KW-0812">Transmembrane</keyword>
<feature type="region of interest" description="Disordered" evidence="1">
    <location>
        <begin position="160"/>
        <end position="186"/>
    </location>
</feature>
<dbReference type="EMBL" id="JACGWT010000004">
    <property type="protein sequence ID" value="MBA8794997.1"/>
    <property type="molecule type" value="Genomic_DNA"/>
</dbReference>
<reference evidence="3 4" key="1">
    <citation type="submission" date="2020-07" db="EMBL/GenBank/DDBJ databases">
        <title>Sequencing the genomes of 1000 actinobacteria strains.</title>
        <authorList>
            <person name="Klenk H.-P."/>
        </authorList>
    </citation>
    <scope>NUCLEOTIDE SEQUENCE [LARGE SCALE GENOMIC DNA]</scope>
    <source>
        <strain evidence="3 4">DSM 100723</strain>
    </source>
</reference>
<evidence type="ECO:0000313" key="3">
    <source>
        <dbReference type="EMBL" id="MBA8794997.1"/>
    </source>
</evidence>
<organism evidence="3 4">
    <name type="scientific">Microlunatus kandeliicorticis</name>
    <dbReference type="NCBI Taxonomy" id="1759536"/>
    <lineage>
        <taxon>Bacteria</taxon>
        <taxon>Bacillati</taxon>
        <taxon>Actinomycetota</taxon>
        <taxon>Actinomycetes</taxon>
        <taxon>Propionibacteriales</taxon>
        <taxon>Propionibacteriaceae</taxon>
        <taxon>Microlunatus</taxon>
    </lineage>
</organism>
<dbReference type="PANTHER" id="PTHR35335">
    <property type="entry name" value="UPF0716 PROTEIN FXSA"/>
    <property type="match status" value="1"/>
</dbReference>
<dbReference type="PANTHER" id="PTHR35335:SF1">
    <property type="entry name" value="UPF0716 PROTEIN FXSA"/>
    <property type="match status" value="1"/>
</dbReference>
<dbReference type="AlphaFoldDB" id="A0A7W3P6I8"/>
<feature type="transmembrane region" description="Helical" evidence="2">
    <location>
        <begin position="12"/>
        <end position="32"/>
    </location>
</feature>
<name>A0A7W3P6I8_9ACTN</name>
<dbReference type="Proteomes" id="UP000523079">
    <property type="component" value="Unassembled WGS sequence"/>
</dbReference>
<feature type="compositionally biased region" description="Basic and acidic residues" evidence="1">
    <location>
        <begin position="167"/>
        <end position="186"/>
    </location>
</feature>
<accession>A0A7W3P6I8</accession>
<dbReference type="RefSeq" id="WP_328823808.1">
    <property type="nucleotide sequence ID" value="NZ_JACGWT010000004.1"/>
</dbReference>
<keyword evidence="2" id="KW-0472">Membrane</keyword>
<sequence>MNTSVRPRGGIGFLLLVAVLVALPFVEIWLLIQVGQAIGVGWTLLILVVEAVFGAWLTKREGRAAWRALNVSVAEGRMPTRELTDAALVLVGGLLLIVPGFVTDVFGLICLIPFTRPLARWALGLVLARRLARFESGLMVPPGFAGRRDGADHVVIEGEVVEPGSGDPRREDPLVIRGELGDAGRP</sequence>
<dbReference type="InterPro" id="IPR007313">
    <property type="entry name" value="FxsA"/>
</dbReference>
<dbReference type="GO" id="GO:0016020">
    <property type="term" value="C:membrane"/>
    <property type="evidence" value="ECO:0007669"/>
    <property type="project" value="InterPro"/>
</dbReference>
<evidence type="ECO:0000256" key="2">
    <source>
        <dbReference type="SAM" id="Phobius"/>
    </source>
</evidence>